<feature type="region of interest" description="Disordered" evidence="1">
    <location>
        <begin position="184"/>
        <end position="216"/>
    </location>
</feature>
<proteinExistence type="predicted"/>
<keyword evidence="3" id="KW-1185">Reference proteome</keyword>
<reference evidence="2" key="1">
    <citation type="submission" date="2022-05" db="EMBL/GenBank/DDBJ databases">
        <authorList>
            <person name="Pankratov T."/>
        </authorList>
    </citation>
    <scope>NUCLEOTIDE SEQUENCE</scope>
    <source>
        <strain evidence="2">BP6-180914</strain>
    </source>
</reference>
<comment type="caution">
    <text evidence="2">The sequence shown here is derived from an EMBL/GenBank/DDBJ whole genome shotgun (WGS) entry which is preliminary data.</text>
</comment>
<feature type="compositionally biased region" description="Polar residues" evidence="1">
    <location>
        <begin position="386"/>
        <end position="403"/>
    </location>
</feature>
<sequence length="876" mass="95018">MGFQWFRRRKAINSILTTISILVSSANEIEYYNKYYEAAHFEPGAVQGEIKRIADLYQAHPRILKMERNAEGNSAVIALWGSLMLTPLDPKNVSLLASGQVVNSGILIDFLGDYRASARRGLPVYKISGGSGYYWAARFNDGGDGTLRFGIADASVFNAASAPAQATSDQALAFSEVMPTAIVPPRSPVGSAPDDSAQAEAKEKANQAEAEAQAARNAAAAKLRKAQFERASTNAKKAIDDASAFVKSSATTPKLLDYVQQIADLNDTLSASDANVTEAKTKALLRSLQDDPDFQRFRDERDKQRQRQIARDLGDAVHTLTSQRQFLVGYVTRDPTSANASKLLPLIKRAEVVVASPDLDRVQTLLGQVDIALQDAGLSDEFAASQKMQQPDDSTQGDSASSSEAHKIESAEAQQKTGVQLVGTEKNAFLLKGDLQDVVLMYNSSSSAPHVVRNLRGDIVFTEGRADACLFGRDGDDRELSAVMRSTLSAYNTAKTVVLGGDPCNADQLNTYDVVATRRGTFLRQDPEAALALIKAIEIDAFKSLVTVTDAQLKAAASADAVAATEIAADVEKGVKEGFGLILFTGNSAAICLVAQDQVEAHRQLLVGHAERLASDMRAAPTLVPTSPDGAFVNAKRGQCGAIYAQSAELKDLAGALKRDGLAYRFSSVWIETDKVKAMADKLRMQNENAARQSAERQRRQIEEQHLASLRAADEASKLANLQAASRDKYLSSANASQANIAADVKEFMDHPDNSEGVARVFPTFASLYRNELANRWELMSENAALEDYGMSDFKGRKLETALSRINIGLKNRMLGDYKSECFIFGEIEDSEFAMRRDPIAVSCDDDAALSSWKIQHGFKSVWTLSTADPTAIGRY</sequence>
<feature type="compositionally biased region" description="Low complexity" evidence="1">
    <location>
        <begin position="207"/>
        <end position="216"/>
    </location>
</feature>
<evidence type="ECO:0000313" key="2">
    <source>
        <dbReference type="EMBL" id="MCW6511919.1"/>
    </source>
</evidence>
<evidence type="ECO:0000313" key="3">
    <source>
        <dbReference type="Proteomes" id="UP001165667"/>
    </source>
</evidence>
<dbReference type="AlphaFoldDB" id="A0AA41Z1D4"/>
<dbReference type="RefSeq" id="WP_282588297.1">
    <property type="nucleotide sequence ID" value="NZ_JAMOIM010000036.1"/>
</dbReference>
<evidence type="ECO:0000256" key="1">
    <source>
        <dbReference type="SAM" id="MobiDB-lite"/>
    </source>
</evidence>
<protein>
    <submittedName>
        <fullName evidence="2">Uncharacterized protein</fullName>
    </submittedName>
</protein>
<accession>A0AA41Z1D4</accession>
<name>A0AA41Z1D4_9HYPH</name>
<dbReference type="EMBL" id="JAMOIM010000036">
    <property type="protein sequence ID" value="MCW6511919.1"/>
    <property type="molecule type" value="Genomic_DNA"/>
</dbReference>
<organism evidence="2 3">
    <name type="scientific">Lichenifustis flavocetrariae</name>
    <dbReference type="NCBI Taxonomy" id="2949735"/>
    <lineage>
        <taxon>Bacteria</taxon>
        <taxon>Pseudomonadati</taxon>
        <taxon>Pseudomonadota</taxon>
        <taxon>Alphaproteobacteria</taxon>
        <taxon>Hyphomicrobiales</taxon>
        <taxon>Lichenihabitantaceae</taxon>
        <taxon>Lichenifustis</taxon>
    </lineage>
</organism>
<gene>
    <name evidence="2" type="ORF">M8523_28605</name>
</gene>
<feature type="region of interest" description="Disordered" evidence="1">
    <location>
        <begin position="384"/>
        <end position="414"/>
    </location>
</feature>
<dbReference type="Proteomes" id="UP001165667">
    <property type="component" value="Unassembled WGS sequence"/>
</dbReference>